<gene>
    <name evidence="5" type="ORF">OMP38_18720</name>
</gene>
<evidence type="ECO:0000256" key="1">
    <source>
        <dbReference type="ARBA" id="ARBA00005662"/>
    </source>
</evidence>
<dbReference type="InterPro" id="IPR052169">
    <property type="entry name" value="CW_Biosynth-Accessory"/>
</dbReference>
<organism evidence="5 6">
    <name type="scientific">Cohnella ginsengisoli</name>
    <dbReference type="NCBI Taxonomy" id="425004"/>
    <lineage>
        <taxon>Bacteria</taxon>
        <taxon>Bacillati</taxon>
        <taxon>Bacillota</taxon>
        <taxon>Bacilli</taxon>
        <taxon>Bacillales</taxon>
        <taxon>Paenibacillaceae</taxon>
        <taxon>Cohnella</taxon>
    </lineage>
</organism>
<accession>A0A9X4QNJ8</accession>
<dbReference type="Proteomes" id="UP001153387">
    <property type="component" value="Unassembled WGS sequence"/>
</dbReference>
<dbReference type="InterPro" id="IPR019079">
    <property type="entry name" value="Capsule_synth_CapA"/>
</dbReference>
<dbReference type="EMBL" id="JAPDHZ010000003">
    <property type="protein sequence ID" value="MDG0792681.1"/>
    <property type="molecule type" value="Genomic_DNA"/>
</dbReference>
<dbReference type="Gene3D" id="3.60.21.10">
    <property type="match status" value="1"/>
</dbReference>
<feature type="domain" description="Capsule synthesis protein CapA" evidence="4">
    <location>
        <begin position="76"/>
        <end position="316"/>
    </location>
</feature>
<sequence>MKRWRKPLGLLAVAAALGGCGAQPLGGSEAQQAGAPHTPPASHAGAPISQAVSQTGNPAGEATPIPLSVKQTKPIEMMFAGDTMMDGSVKEAIRRHGADYPFSQIKDEVSAADYAVLNLETSVTEASDKDLNQRFNFKSEAGSLEGIKRAGFDMVSLGNNHVLDYKEKGLRDTLNNVEKAGLRHVGAGLDVEEAFRFETVRLNGATVKIGAVTRFMPTTAWMATAKKPGVASAYEPEKVLAAIRDASAGADYVLVFIHWGVENTTSPQPWQRKLAADMLDAGASAVIGSHPHVLQGFEFHEGKPIAYSIGNFLFPDYVKGKKADTGLLKLTLDKGQVGISFHPLSIRNNRILRRDAAYEAAQLAYLEDLSFGAELHDQAFLEKNKGRTALD</sequence>
<evidence type="ECO:0000256" key="3">
    <source>
        <dbReference type="SAM" id="SignalP"/>
    </source>
</evidence>
<dbReference type="SUPFAM" id="SSF56300">
    <property type="entry name" value="Metallo-dependent phosphatases"/>
    <property type="match status" value="1"/>
</dbReference>
<keyword evidence="6" id="KW-1185">Reference proteome</keyword>
<comment type="similarity">
    <text evidence="1">Belongs to the CapA family.</text>
</comment>
<reference evidence="5 6" key="1">
    <citation type="submission" date="2022-10" db="EMBL/GenBank/DDBJ databases">
        <title>Comparative genomic analysis of Cohnella hashimotonis sp. nov., isolated from the International Space Station.</title>
        <authorList>
            <person name="Simpson A."/>
            <person name="Venkateswaran K."/>
        </authorList>
    </citation>
    <scope>NUCLEOTIDE SEQUENCE [LARGE SCALE GENOMIC DNA]</scope>
    <source>
        <strain evidence="5 6">DSM 18997</strain>
    </source>
</reference>
<comment type="caution">
    <text evidence="5">The sequence shown here is derived from an EMBL/GenBank/DDBJ whole genome shotgun (WGS) entry which is preliminary data.</text>
</comment>
<evidence type="ECO:0000256" key="2">
    <source>
        <dbReference type="SAM" id="MobiDB-lite"/>
    </source>
</evidence>
<dbReference type="PANTHER" id="PTHR33393:SF13">
    <property type="entry name" value="PGA BIOSYNTHESIS PROTEIN CAPA"/>
    <property type="match status" value="1"/>
</dbReference>
<dbReference type="PANTHER" id="PTHR33393">
    <property type="entry name" value="POLYGLUTAMINE SYNTHESIS ACCESSORY PROTEIN RV0574C-RELATED"/>
    <property type="match status" value="1"/>
</dbReference>
<evidence type="ECO:0000259" key="4">
    <source>
        <dbReference type="SMART" id="SM00854"/>
    </source>
</evidence>
<evidence type="ECO:0000313" key="5">
    <source>
        <dbReference type="EMBL" id="MDG0792681.1"/>
    </source>
</evidence>
<dbReference type="PROSITE" id="PS51257">
    <property type="entry name" value="PROKAR_LIPOPROTEIN"/>
    <property type="match status" value="1"/>
</dbReference>
<proteinExistence type="inferred from homology"/>
<dbReference type="CDD" id="cd07381">
    <property type="entry name" value="MPP_CapA"/>
    <property type="match status" value="1"/>
</dbReference>
<dbReference type="RefSeq" id="WP_277566456.1">
    <property type="nucleotide sequence ID" value="NZ_JAPDHZ010000003.1"/>
</dbReference>
<name>A0A9X4QNJ8_9BACL</name>
<feature type="chain" id="PRO_5040768608" evidence="3">
    <location>
        <begin position="23"/>
        <end position="391"/>
    </location>
</feature>
<feature type="signal peptide" evidence="3">
    <location>
        <begin position="1"/>
        <end position="22"/>
    </location>
</feature>
<keyword evidence="3" id="KW-0732">Signal</keyword>
<feature type="region of interest" description="Disordered" evidence="2">
    <location>
        <begin position="25"/>
        <end position="68"/>
    </location>
</feature>
<dbReference type="AlphaFoldDB" id="A0A9X4QNJ8"/>
<protein>
    <submittedName>
        <fullName evidence="5">CapA family protein</fullName>
    </submittedName>
</protein>
<dbReference type="SMART" id="SM00854">
    <property type="entry name" value="PGA_cap"/>
    <property type="match status" value="1"/>
</dbReference>
<dbReference type="InterPro" id="IPR029052">
    <property type="entry name" value="Metallo-depent_PP-like"/>
</dbReference>
<dbReference type="Pfam" id="PF09587">
    <property type="entry name" value="PGA_cap"/>
    <property type="match status" value="1"/>
</dbReference>
<evidence type="ECO:0000313" key="6">
    <source>
        <dbReference type="Proteomes" id="UP001153387"/>
    </source>
</evidence>